<feature type="domain" description="JMY/WHAMM middle" evidence="2">
    <location>
        <begin position="6"/>
        <end position="77"/>
    </location>
</feature>
<dbReference type="AlphaFoldDB" id="A0A0L8GX54"/>
<dbReference type="InterPro" id="IPR031738">
    <property type="entry name" value="JMY/WHAMM"/>
</dbReference>
<gene>
    <name evidence="3" type="ORF">OCBIM_22026500mg</name>
</gene>
<evidence type="ECO:0000259" key="2">
    <source>
        <dbReference type="Pfam" id="PF15871"/>
    </source>
</evidence>
<dbReference type="OrthoDB" id="6284683at2759"/>
<dbReference type="STRING" id="37653.A0A0L8GX54"/>
<accession>A0A0L8GX54</accession>
<proteinExistence type="predicted"/>
<dbReference type="EMBL" id="KQ420059">
    <property type="protein sequence ID" value="KOF81434.1"/>
    <property type="molecule type" value="Genomic_DNA"/>
</dbReference>
<sequence>MWLIASVKEYPEAKAELEKLEEKVFNWTLKIHDVCVKILDEEEILAKTQIDGILKQVQDEEESGVFYDAFEDAESLKEYDEPMTTTTASNPHLQHLKSQINRIQQKKASFRNKKASFFLLFTAKSKLVKFISPVRMT</sequence>
<protein>
    <recommendedName>
        <fullName evidence="2">JMY/WHAMM middle domain-containing protein</fullName>
    </recommendedName>
</protein>
<dbReference type="Pfam" id="PF15871">
    <property type="entry name" value="JMY"/>
    <property type="match status" value="1"/>
</dbReference>
<feature type="coiled-coil region" evidence="1">
    <location>
        <begin position="3"/>
        <end position="30"/>
    </location>
</feature>
<organism evidence="3">
    <name type="scientific">Octopus bimaculoides</name>
    <name type="common">California two-spotted octopus</name>
    <dbReference type="NCBI Taxonomy" id="37653"/>
    <lineage>
        <taxon>Eukaryota</taxon>
        <taxon>Metazoa</taxon>
        <taxon>Spiralia</taxon>
        <taxon>Lophotrochozoa</taxon>
        <taxon>Mollusca</taxon>
        <taxon>Cephalopoda</taxon>
        <taxon>Coleoidea</taxon>
        <taxon>Octopodiformes</taxon>
        <taxon>Octopoda</taxon>
        <taxon>Incirrata</taxon>
        <taxon>Octopodidae</taxon>
        <taxon>Octopus</taxon>
    </lineage>
</organism>
<reference evidence="3" key="1">
    <citation type="submission" date="2015-07" db="EMBL/GenBank/DDBJ databases">
        <title>MeaNS - Measles Nucleotide Surveillance Program.</title>
        <authorList>
            <person name="Tran T."/>
            <person name="Druce J."/>
        </authorList>
    </citation>
    <scope>NUCLEOTIDE SEQUENCE</scope>
    <source>
        <strain evidence="3">UCB-OBI-ISO-001</strain>
        <tissue evidence="3">Gonad</tissue>
    </source>
</reference>
<keyword evidence="1" id="KW-0175">Coiled coil</keyword>
<evidence type="ECO:0000313" key="3">
    <source>
        <dbReference type="EMBL" id="KOF81434.1"/>
    </source>
</evidence>
<name>A0A0L8GX54_OCTBM</name>
<evidence type="ECO:0000256" key="1">
    <source>
        <dbReference type="SAM" id="Coils"/>
    </source>
</evidence>